<protein>
    <submittedName>
        <fullName evidence="1">Type II secretion system F family protein</fullName>
    </submittedName>
</protein>
<dbReference type="Proteomes" id="UP000230304">
    <property type="component" value="Unassembled WGS sequence"/>
</dbReference>
<reference evidence="2" key="1">
    <citation type="submission" date="2017-09" db="EMBL/GenBank/DDBJ databases">
        <title>Depth-based differentiation of microbial function through sediment-hosted aquifers and enrichment of novel symbionts in the deep terrestrial subsurface.</title>
        <authorList>
            <person name="Probst A.J."/>
            <person name="Ladd B."/>
            <person name="Jarett J.K."/>
            <person name="Geller-Mcgrath D.E."/>
            <person name="Sieber C.M.K."/>
            <person name="Emerson J.B."/>
            <person name="Anantharaman K."/>
            <person name="Thomas B.C."/>
            <person name="Malmstrom R."/>
            <person name="Stieglmeier M."/>
            <person name="Klingl A."/>
            <person name="Woyke T."/>
            <person name="Ryan C.M."/>
            <person name="Banfield J.F."/>
        </authorList>
    </citation>
    <scope>NUCLEOTIDE SEQUENCE [LARGE SCALE GENOMIC DNA]</scope>
</reference>
<accession>A0A2M7D8M1</accession>
<gene>
    <name evidence="1" type="ORF">COS26_00360</name>
</gene>
<feature type="non-terminal residue" evidence="1">
    <location>
        <position position="50"/>
    </location>
</feature>
<name>A0A2M7D8M1_9BACT</name>
<sequence length="50" mass="5589">MKFNYQGRNKKGEIHTGQIEASSKEGAISLLQKNGLYVTFLEEAKSPLYA</sequence>
<dbReference type="AlphaFoldDB" id="A0A2M7D8M1"/>
<evidence type="ECO:0000313" key="2">
    <source>
        <dbReference type="Proteomes" id="UP000230304"/>
    </source>
</evidence>
<dbReference type="EMBL" id="PEUA01000008">
    <property type="protein sequence ID" value="PIV43617.1"/>
    <property type="molecule type" value="Genomic_DNA"/>
</dbReference>
<evidence type="ECO:0000313" key="1">
    <source>
        <dbReference type="EMBL" id="PIV43617.1"/>
    </source>
</evidence>
<comment type="caution">
    <text evidence="1">The sequence shown here is derived from an EMBL/GenBank/DDBJ whole genome shotgun (WGS) entry which is preliminary data.</text>
</comment>
<organism evidence="1 2">
    <name type="scientific">Candidatus Nealsonbacteria bacterium CG02_land_8_20_14_3_00_40_11</name>
    <dbReference type="NCBI Taxonomy" id="1974700"/>
    <lineage>
        <taxon>Bacteria</taxon>
        <taxon>Candidatus Nealsoniibacteriota</taxon>
    </lineage>
</organism>
<proteinExistence type="predicted"/>